<dbReference type="Pfam" id="PF17177">
    <property type="entry name" value="PPR_long"/>
    <property type="match status" value="1"/>
</dbReference>
<reference evidence="17" key="1">
    <citation type="journal article" date="2016" name="Nat. Biotechnol.">
        <title>Sequencing wild and cultivated cassava and related species reveals extensive interspecific hybridization and genetic diversity.</title>
        <authorList>
            <person name="Bredeson J.V."/>
            <person name="Lyons J.B."/>
            <person name="Prochnik S.E."/>
            <person name="Wu G.A."/>
            <person name="Ha C.M."/>
            <person name="Edsinger-Gonzales E."/>
            <person name="Grimwood J."/>
            <person name="Schmutz J."/>
            <person name="Rabbi I.Y."/>
            <person name="Egesi C."/>
            <person name="Nauluvula P."/>
            <person name="Lebot V."/>
            <person name="Ndunguru J."/>
            <person name="Mkamilo G."/>
            <person name="Bart R.S."/>
            <person name="Setter T.L."/>
            <person name="Gleadow R.M."/>
            <person name="Kulakow P."/>
            <person name="Ferguson M.E."/>
            <person name="Rounsley S."/>
            <person name="Rokhsar D.S."/>
        </authorList>
    </citation>
    <scope>NUCLEOTIDE SEQUENCE [LARGE SCALE GENOMIC DNA]</scope>
    <source>
        <strain evidence="17">cv. AM560-2</strain>
    </source>
</reference>
<keyword evidence="9" id="KW-0378">Hydrolase</keyword>
<evidence type="ECO:0000256" key="10">
    <source>
        <dbReference type="ARBA" id="ARBA00022833"/>
    </source>
</evidence>
<evidence type="ECO:0000256" key="2">
    <source>
        <dbReference type="ARBA" id="ARBA00001946"/>
    </source>
</evidence>
<accession>A0A2C9V1K9</accession>
<dbReference type="Proteomes" id="UP000091857">
    <property type="component" value="Chromosome 11"/>
</dbReference>
<feature type="domain" description="PROP1-like PPR" evidence="15">
    <location>
        <begin position="8"/>
        <end position="212"/>
    </location>
</feature>
<evidence type="ECO:0000259" key="15">
    <source>
        <dbReference type="Pfam" id="PF17177"/>
    </source>
</evidence>
<comment type="similarity">
    <text evidence="3">Belongs to the PPR family. P subfamily.</text>
</comment>
<sequence>MATAQGKKKKQNKNQTPESQFNYNLNFFSKSKDLRSAVSLYDSAVSSDTRLSQHHFNTLLYLCSISLSDPSTKELALQYGVRVFDHMVANGIKPNEASITAVARLAAAKGDGDYAFDLVKNMGVHNELPRLRTYDPVLLCFCDKLEADKAYEVEVHMESMGVSLEETELAALLKVSAETGNEERFYGYLQKLRKTVRCVREETAKIIEDWFQNFEHNGQELNVGLVREAVTRNGGGWHGIGWIGKGRWVVRRGNVDNDGKCFCCGEHLARIDIDDTETERFAASVAGLAMEREVKAYFNEFQDWLDKHPNYEAIVDGANVGLYQQNFAEGGFSVSQLDAVVKELYGQSGNWPLIVLHNKRVRALLENPSHSKLIQEWIEKEVLYTTPHGSNDDWYWLYAAVKLRCLLVTNDEMRDHIFELLGSNFFLRWKERHQVRYTFMKGNLKLHMPGPFSVVIQESEKGAWHVPIAGDGNEDSKQSWLCITRPSAWGEPGEDAVSMETCENGDSVWNGCKLLSPCKPKCISSCDSEPERQDSFQESDNKPATMTGKRKERSPSPSIS</sequence>
<dbReference type="InterPro" id="IPR033443">
    <property type="entry name" value="PROP1-like_PPR_dom"/>
</dbReference>
<protein>
    <recommendedName>
        <fullName evidence="4">ribonuclease P</fullName>
        <ecNumber evidence="4">3.1.26.5</ecNumber>
    </recommendedName>
</protein>
<comment type="caution">
    <text evidence="16">The sequence shown here is derived from an EMBL/GenBank/DDBJ whole genome shotgun (WGS) entry which is preliminary data.</text>
</comment>
<feature type="compositionally biased region" description="Basic and acidic residues" evidence="13">
    <location>
        <begin position="529"/>
        <end position="541"/>
    </location>
</feature>
<comment type="cofactor">
    <cofactor evidence="2">
        <name>Mg(2+)</name>
        <dbReference type="ChEBI" id="CHEBI:18420"/>
    </cofactor>
</comment>
<dbReference type="STRING" id="3983.A0A2C9V1K9"/>
<dbReference type="InterPro" id="IPR031595">
    <property type="entry name" value="PRORP_C"/>
</dbReference>
<dbReference type="OrthoDB" id="46913at2759"/>
<evidence type="ECO:0000256" key="11">
    <source>
        <dbReference type="ARBA" id="ARBA00022842"/>
    </source>
</evidence>
<dbReference type="Gramene" id="Manes.11G160000.1.v8.1">
    <property type="protein sequence ID" value="Manes.11G160000.1.v8.1.CDS"/>
    <property type="gene ID" value="Manes.11G160000.v8.1"/>
</dbReference>
<evidence type="ECO:0000256" key="8">
    <source>
        <dbReference type="ARBA" id="ARBA00022737"/>
    </source>
</evidence>
<proteinExistence type="inferred from homology"/>
<keyword evidence="17" id="KW-1185">Reference proteome</keyword>
<evidence type="ECO:0000313" key="16">
    <source>
        <dbReference type="EMBL" id="OAY38185.1"/>
    </source>
</evidence>
<evidence type="ECO:0000256" key="12">
    <source>
        <dbReference type="ARBA" id="ARBA00023211"/>
    </source>
</evidence>
<dbReference type="GO" id="GO:0004526">
    <property type="term" value="F:ribonuclease P activity"/>
    <property type="evidence" value="ECO:0000318"/>
    <property type="project" value="GO_Central"/>
</dbReference>
<name>A0A2C9V1K9_MANES</name>
<dbReference type="GO" id="GO:0001682">
    <property type="term" value="P:tRNA 5'-leader removal"/>
    <property type="evidence" value="ECO:0000318"/>
    <property type="project" value="GO_Central"/>
</dbReference>
<dbReference type="PANTHER" id="PTHR13547:SF13">
    <property type="entry name" value="PROTEINACEOUS RNASE P 2"/>
    <property type="match status" value="1"/>
</dbReference>
<dbReference type="Gene3D" id="1.25.40.10">
    <property type="entry name" value="Tetratricopeptide repeat domain"/>
    <property type="match status" value="1"/>
</dbReference>
<evidence type="ECO:0000256" key="1">
    <source>
        <dbReference type="ARBA" id="ARBA00000928"/>
    </source>
</evidence>
<dbReference type="Gene3D" id="3.40.50.11980">
    <property type="match status" value="1"/>
</dbReference>
<evidence type="ECO:0000256" key="5">
    <source>
        <dbReference type="ARBA" id="ARBA00022694"/>
    </source>
</evidence>
<keyword evidence="7" id="KW-0479">Metal-binding</keyword>
<dbReference type="GO" id="GO:0046872">
    <property type="term" value="F:metal ion binding"/>
    <property type="evidence" value="ECO:0007669"/>
    <property type="project" value="UniProtKB-KW"/>
</dbReference>
<dbReference type="EC" id="3.1.26.5" evidence="4"/>
<evidence type="ECO:0000259" key="14">
    <source>
        <dbReference type="Pfam" id="PF16953"/>
    </source>
</evidence>
<dbReference type="OMA" id="ASHGCEQ"/>
<evidence type="ECO:0000256" key="9">
    <source>
        <dbReference type="ARBA" id="ARBA00022801"/>
    </source>
</evidence>
<evidence type="ECO:0000256" key="6">
    <source>
        <dbReference type="ARBA" id="ARBA00022722"/>
    </source>
</evidence>
<keyword evidence="11" id="KW-0460">Magnesium</keyword>
<evidence type="ECO:0000256" key="13">
    <source>
        <dbReference type="SAM" id="MobiDB-lite"/>
    </source>
</evidence>
<dbReference type="AlphaFoldDB" id="A0A2C9V1K9"/>
<feature type="domain" description="PRORP" evidence="14">
    <location>
        <begin position="255"/>
        <end position="482"/>
    </location>
</feature>
<evidence type="ECO:0000256" key="4">
    <source>
        <dbReference type="ARBA" id="ARBA00012179"/>
    </source>
</evidence>
<dbReference type="PANTHER" id="PTHR13547">
    <property type="match status" value="1"/>
</dbReference>
<dbReference type="EMBL" id="CM004397">
    <property type="protein sequence ID" value="OAY38185.1"/>
    <property type="molecule type" value="Genomic_DNA"/>
</dbReference>
<keyword evidence="10" id="KW-0862">Zinc</keyword>
<evidence type="ECO:0000256" key="7">
    <source>
        <dbReference type="ARBA" id="ARBA00022723"/>
    </source>
</evidence>
<keyword evidence="12" id="KW-0464">Manganese</keyword>
<dbReference type="FunFam" id="3.40.50.11980:FF:000002">
    <property type="entry name" value="Proteinaceous RNase P 2"/>
    <property type="match status" value="1"/>
</dbReference>
<gene>
    <name evidence="16" type="ORF">MANES_11G160000v8</name>
</gene>
<comment type="catalytic activity">
    <reaction evidence="1">
        <text>Endonucleolytic cleavage of RNA, removing 5'-extranucleotides from tRNA precursor.</text>
        <dbReference type="EC" id="3.1.26.5"/>
    </reaction>
</comment>
<evidence type="ECO:0000313" key="17">
    <source>
        <dbReference type="Proteomes" id="UP000091857"/>
    </source>
</evidence>
<organism evidence="16 17">
    <name type="scientific">Manihot esculenta</name>
    <name type="common">Cassava</name>
    <name type="synonym">Jatropha manihot</name>
    <dbReference type="NCBI Taxonomy" id="3983"/>
    <lineage>
        <taxon>Eukaryota</taxon>
        <taxon>Viridiplantae</taxon>
        <taxon>Streptophyta</taxon>
        <taxon>Embryophyta</taxon>
        <taxon>Tracheophyta</taxon>
        <taxon>Spermatophyta</taxon>
        <taxon>Magnoliopsida</taxon>
        <taxon>eudicotyledons</taxon>
        <taxon>Gunneridae</taxon>
        <taxon>Pentapetalae</taxon>
        <taxon>rosids</taxon>
        <taxon>fabids</taxon>
        <taxon>Malpighiales</taxon>
        <taxon>Euphorbiaceae</taxon>
        <taxon>Crotonoideae</taxon>
        <taxon>Manihoteae</taxon>
        <taxon>Manihot</taxon>
    </lineage>
</organism>
<keyword evidence="6" id="KW-0540">Nuclease</keyword>
<feature type="region of interest" description="Disordered" evidence="13">
    <location>
        <begin position="525"/>
        <end position="560"/>
    </location>
</feature>
<dbReference type="InterPro" id="IPR011990">
    <property type="entry name" value="TPR-like_helical_dom_sf"/>
</dbReference>
<keyword evidence="8" id="KW-0677">Repeat</keyword>
<keyword evidence="5" id="KW-0819">tRNA processing</keyword>
<evidence type="ECO:0000256" key="3">
    <source>
        <dbReference type="ARBA" id="ARBA00007626"/>
    </source>
</evidence>
<dbReference type="Pfam" id="PF16953">
    <property type="entry name" value="PRORP"/>
    <property type="match status" value="1"/>
</dbReference>